<evidence type="ECO:0000313" key="3">
    <source>
        <dbReference type="Proteomes" id="UP000244336"/>
    </source>
</evidence>
<dbReference type="STRING" id="1504633.A0A2T7CMQ5"/>
<sequence length="119" mass="13668">MQGKKKKAKKNKKMDALVLNETTYAQGWMVDGGDDELDVDTISGLTWKRTEEAYGAEEVIKLCRSARLNQQREVDEEDFHPEPEDEPINEEEEEEIEFESHPEVVVRIGGLDEEEGEDN</sequence>
<accession>A0A2T7CMQ5</accession>
<feature type="region of interest" description="Disordered" evidence="1">
    <location>
        <begin position="71"/>
        <end position="119"/>
    </location>
</feature>
<dbReference type="OrthoDB" id="694809at2759"/>
<dbReference type="Proteomes" id="UP000244336">
    <property type="component" value="Chromosome 8"/>
</dbReference>
<proteinExistence type="predicted"/>
<dbReference type="Gramene" id="PUZ44627">
    <property type="protein sequence ID" value="PUZ44627"/>
    <property type="gene ID" value="GQ55_8G121200"/>
</dbReference>
<evidence type="ECO:0000313" key="2">
    <source>
        <dbReference type="EMBL" id="PUZ44627.1"/>
    </source>
</evidence>
<evidence type="ECO:0000256" key="1">
    <source>
        <dbReference type="SAM" id="MobiDB-lite"/>
    </source>
</evidence>
<protein>
    <submittedName>
        <fullName evidence="2">Uncharacterized protein</fullName>
    </submittedName>
</protein>
<dbReference type="AlphaFoldDB" id="A0A2T7CMQ5"/>
<organism evidence="2 3">
    <name type="scientific">Panicum hallii var. hallii</name>
    <dbReference type="NCBI Taxonomy" id="1504633"/>
    <lineage>
        <taxon>Eukaryota</taxon>
        <taxon>Viridiplantae</taxon>
        <taxon>Streptophyta</taxon>
        <taxon>Embryophyta</taxon>
        <taxon>Tracheophyta</taxon>
        <taxon>Spermatophyta</taxon>
        <taxon>Magnoliopsida</taxon>
        <taxon>Liliopsida</taxon>
        <taxon>Poales</taxon>
        <taxon>Poaceae</taxon>
        <taxon>PACMAD clade</taxon>
        <taxon>Panicoideae</taxon>
        <taxon>Panicodae</taxon>
        <taxon>Paniceae</taxon>
        <taxon>Panicinae</taxon>
        <taxon>Panicum</taxon>
        <taxon>Panicum sect. Panicum</taxon>
    </lineage>
</organism>
<dbReference type="EMBL" id="CM009756">
    <property type="protein sequence ID" value="PUZ44627.1"/>
    <property type="molecule type" value="Genomic_DNA"/>
</dbReference>
<keyword evidence="3" id="KW-1185">Reference proteome</keyword>
<name>A0A2T7CMQ5_9POAL</name>
<feature type="compositionally biased region" description="Acidic residues" evidence="1">
    <location>
        <begin position="74"/>
        <end position="97"/>
    </location>
</feature>
<reference evidence="2 3" key="1">
    <citation type="submission" date="2018-04" db="EMBL/GenBank/DDBJ databases">
        <title>WGS assembly of Panicum hallii var. hallii HAL2.</title>
        <authorList>
            <person name="Lovell J."/>
            <person name="Jenkins J."/>
            <person name="Lowry D."/>
            <person name="Mamidi S."/>
            <person name="Sreedasyam A."/>
            <person name="Weng X."/>
            <person name="Barry K."/>
            <person name="Bonette J."/>
            <person name="Campitelli B."/>
            <person name="Daum C."/>
            <person name="Gordon S."/>
            <person name="Gould B."/>
            <person name="Lipzen A."/>
            <person name="MacQueen A."/>
            <person name="Palacio-Mejia J."/>
            <person name="Plott C."/>
            <person name="Shakirov E."/>
            <person name="Shu S."/>
            <person name="Yoshinaga Y."/>
            <person name="Zane M."/>
            <person name="Rokhsar D."/>
            <person name="Grimwood J."/>
            <person name="Schmutz J."/>
            <person name="Juenger T."/>
        </authorList>
    </citation>
    <scope>NUCLEOTIDE SEQUENCE [LARGE SCALE GENOMIC DNA]</scope>
    <source>
        <strain evidence="3">cv. HAL2</strain>
    </source>
</reference>
<gene>
    <name evidence="2" type="ORF">GQ55_8G121200</name>
</gene>